<dbReference type="PANTHER" id="PTHR13501:SF10">
    <property type="entry name" value="LARGE RIBOSOMAL SUBUNIT PROTEIN UL22M"/>
    <property type="match status" value="1"/>
</dbReference>
<keyword evidence="5 8" id="KW-0689">Ribosomal protein</keyword>
<comment type="subunit">
    <text evidence="8">Part of the 50S ribosomal subunit.</text>
</comment>
<geneLocation type="chloroplast" evidence="11"/>
<protein>
    <recommendedName>
        <fullName evidence="7 8">Large ribosomal subunit protein uL22c</fullName>
    </recommendedName>
</protein>
<dbReference type="GO" id="GO:0019843">
    <property type="term" value="F:rRNA binding"/>
    <property type="evidence" value="ECO:0007669"/>
    <property type="project" value="UniProtKB-UniRule"/>
</dbReference>
<comment type="similarity">
    <text evidence="1 8 9">Belongs to the universal ribosomal protein uL22 family.</text>
</comment>
<dbReference type="GO" id="GO:0003735">
    <property type="term" value="F:structural constituent of ribosome"/>
    <property type="evidence" value="ECO:0007669"/>
    <property type="project" value="InterPro"/>
</dbReference>
<comment type="function">
    <text evidence="8 10">This protein binds specifically to 23S rRNA.</text>
</comment>
<evidence type="ECO:0000256" key="6">
    <source>
        <dbReference type="ARBA" id="ARBA00023274"/>
    </source>
</evidence>
<dbReference type="CDD" id="cd00336">
    <property type="entry name" value="Ribosomal_L22"/>
    <property type="match status" value="1"/>
</dbReference>
<gene>
    <name evidence="8 11" type="primary">rpl22</name>
</gene>
<sequence>MQKMIKNLVVKEFFIMKIGNESKKEEIKFIYQNINMSTYKLRRVANQIRGQSFEEAVLILEFLPYRACYPLLKLISNAVEKVSDSMGLRKADLIVSKVIVNAGSFKKRLQPRARGRSYPIEKPTSHLTIMLKEKYVYKKEEEENGTKD</sequence>
<keyword evidence="6 8" id="KW-0687">Ribonucleoprotein</keyword>
<dbReference type="GO" id="GO:0009507">
    <property type="term" value="C:chloroplast"/>
    <property type="evidence" value="ECO:0007669"/>
    <property type="project" value="UniProtKB-SubCell"/>
</dbReference>
<keyword evidence="3 8" id="KW-0699">rRNA-binding</keyword>
<evidence type="ECO:0000256" key="7">
    <source>
        <dbReference type="ARBA" id="ARBA00035285"/>
    </source>
</evidence>
<proteinExistence type="inferred from homology"/>
<evidence type="ECO:0000313" key="11">
    <source>
        <dbReference type="EMBL" id="QNH82404.1"/>
    </source>
</evidence>
<keyword evidence="2 11" id="KW-0934">Plastid</keyword>
<organism evidence="11">
    <name type="scientific">Phlegmariurus carinatus</name>
    <name type="common">Keeled tassel-fern</name>
    <name type="synonym">Lycopodium carinatum</name>
    <dbReference type="NCBI Taxonomy" id="380491"/>
    <lineage>
        <taxon>Eukaryota</taxon>
        <taxon>Viridiplantae</taxon>
        <taxon>Streptophyta</taxon>
        <taxon>Embryophyta</taxon>
        <taxon>Tracheophyta</taxon>
        <taxon>Lycopodiopsida</taxon>
        <taxon>Lycopodiales</taxon>
        <taxon>Lycopodiaceae</taxon>
        <taxon>Huperzioideae</taxon>
        <taxon>Phlegmariurus</taxon>
    </lineage>
</organism>
<dbReference type="InterPro" id="IPR005727">
    <property type="entry name" value="Ribosomal_uL22_bac/chlpt-type"/>
</dbReference>
<keyword evidence="4 8" id="KW-0694">RNA-binding</keyword>
<accession>A0A7G7XPR4</accession>
<evidence type="ECO:0000256" key="9">
    <source>
        <dbReference type="RuleBase" id="RU004005"/>
    </source>
</evidence>
<keyword evidence="11" id="KW-0150">Chloroplast</keyword>
<dbReference type="InterPro" id="IPR018260">
    <property type="entry name" value="Ribosomal_uL22_CS"/>
</dbReference>
<dbReference type="EMBL" id="MN566837">
    <property type="protein sequence ID" value="QNH82404.1"/>
    <property type="molecule type" value="Genomic_DNA"/>
</dbReference>
<evidence type="ECO:0000256" key="8">
    <source>
        <dbReference type="HAMAP-Rule" id="MF_01331"/>
    </source>
</evidence>
<dbReference type="GO" id="GO:0006412">
    <property type="term" value="P:translation"/>
    <property type="evidence" value="ECO:0007669"/>
    <property type="project" value="UniProtKB-UniRule"/>
</dbReference>
<evidence type="ECO:0000256" key="3">
    <source>
        <dbReference type="ARBA" id="ARBA00022730"/>
    </source>
</evidence>
<dbReference type="PROSITE" id="PS00464">
    <property type="entry name" value="RIBOSOMAL_L22"/>
    <property type="match status" value="1"/>
</dbReference>
<dbReference type="SUPFAM" id="SSF54843">
    <property type="entry name" value="Ribosomal protein L22"/>
    <property type="match status" value="1"/>
</dbReference>
<dbReference type="PANTHER" id="PTHR13501">
    <property type="entry name" value="CHLOROPLAST 50S RIBOSOMAL PROTEIN L22-RELATED"/>
    <property type="match status" value="1"/>
</dbReference>
<comment type="function">
    <text evidence="8 10">The globular domain of the protein is located near the polypeptide exit tunnel on the outside of the subunit, while an extended beta-hairpin is found that lines the wall of the exit tunnel in the center of the 70S ribosome.</text>
</comment>
<dbReference type="Pfam" id="PF00237">
    <property type="entry name" value="Ribosomal_L22"/>
    <property type="match status" value="1"/>
</dbReference>
<evidence type="ECO:0000256" key="4">
    <source>
        <dbReference type="ARBA" id="ARBA00022884"/>
    </source>
</evidence>
<dbReference type="NCBIfam" id="TIGR01044">
    <property type="entry name" value="rplV_bact"/>
    <property type="match status" value="1"/>
</dbReference>
<comment type="subcellular location">
    <subcellularLocation>
        <location evidence="8 10">Plastid</location>
        <location evidence="8 10">Chloroplast</location>
    </subcellularLocation>
</comment>
<dbReference type="RefSeq" id="YP_009925562.1">
    <property type="nucleotide sequence ID" value="NC_050663.1"/>
</dbReference>
<dbReference type="InterPro" id="IPR047867">
    <property type="entry name" value="Ribosomal_uL22_bac/org-type"/>
</dbReference>
<dbReference type="HAMAP" id="MF_01331_B">
    <property type="entry name" value="Ribosomal_uL22_B"/>
    <property type="match status" value="1"/>
</dbReference>
<reference evidence="11" key="1">
    <citation type="journal article" date="2019" name="Mitochondrial DNA Part B Resour">
        <title>The complete chloroplast genome sequence of Phlegmariurus carinatus.</title>
        <authorList>
            <person name="Luo T."/>
            <person name="Li Y."/>
            <person name="Yuan X."/>
            <person name="Wang Y."/>
        </authorList>
    </citation>
    <scope>NUCLEOTIDE SEQUENCE</scope>
</reference>
<dbReference type="InterPro" id="IPR036394">
    <property type="entry name" value="Ribosomal_uL22_sf"/>
</dbReference>
<evidence type="ECO:0000256" key="10">
    <source>
        <dbReference type="RuleBase" id="RU004009"/>
    </source>
</evidence>
<dbReference type="GO" id="GO:0015934">
    <property type="term" value="C:large ribosomal subunit"/>
    <property type="evidence" value="ECO:0007669"/>
    <property type="project" value="InterPro"/>
</dbReference>
<evidence type="ECO:0000256" key="2">
    <source>
        <dbReference type="ARBA" id="ARBA00022640"/>
    </source>
</evidence>
<evidence type="ECO:0000256" key="5">
    <source>
        <dbReference type="ARBA" id="ARBA00022980"/>
    </source>
</evidence>
<evidence type="ECO:0000256" key="1">
    <source>
        <dbReference type="ARBA" id="ARBA00009451"/>
    </source>
</evidence>
<dbReference type="GeneID" id="59141536"/>
<dbReference type="AlphaFoldDB" id="A0A7G7XPR4"/>
<dbReference type="InterPro" id="IPR001063">
    <property type="entry name" value="Ribosomal_uL22"/>
</dbReference>
<dbReference type="Gene3D" id="3.90.470.10">
    <property type="entry name" value="Ribosomal protein L22/L17"/>
    <property type="match status" value="1"/>
</dbReference>
<name>A0A7G7XPR4_PHLCA</name>